<reference evidence="2 3" key="1">
    <citation type="submission" date="2022-01" db="EMBL/GenBank/DDBJ databases">
        <title>A chromosomal length assembly of Cordylochernes scorpioides.</title>
        <authorList>
            <person name="Zeh D."/>
            <person name="Zeh J."/>
        </authorList>
    </citation>
    <scope>NUCLEOTIDE SEQUENCE [LARGE SCALE GENOMIC DNA]</scope>
    <source>
        <strain evidence="2">IN4F17</strain>
        <tissue evidence="2">Whole Body</tissue>
    </source>
</reference>
<proteinExistence type="predicted"/>
<name>A0ABY6K783_9ARAC</name>
<dbReference type="InterPro" id="IPR003599">
    <property type="entry name" value="Ig_sub"/>
</dbReference>
<dbReference type="EMBL" id="CP092865">
    <property type="protein sequence ID" value="UYV64623.1"/>
    <property type="molecule type" value="Genomic_DNA"/>
</dbReference>
<gene>
    <name evidence="2" type="ORF">LAZ67_3001362</name>
</gene>
<feature type="domain" description="Ig-like" evidence="1">
    <location>
        <begin position="120"/>
        <end position="193"/>
    </location>
</feature>
<evidence type="ECO:0000313" key="3">
    <source>
        <dbReference type="Proteomes" id="UP001235939"/>
    </source>
</evidence>
<dbReference type="Proteomes" id="UP001235939">
    <property type="component" value="Chromosome 03"/>
</dbReference>
<dbReference type="InterPro" id="IPR036116">
    <property type="entry name" value="FN3_sf"/>
</dbReference>
<sequence length="329" mass="36302">MKVTGISFRDAPQLTLRLGNKLRHSHIQEGYDVYLECSVRSNPHSSEVDWRFESRDLHTNTSAGVIISNQSLVLQRVHRLSRGRYTCTAANSEGRGESNAVQLLAPVCRGDLKLVYGAAQGEVLRVICEVESDPRPTEFIWEYNGTETPAPSISYITEGQRSIATVIPRGEQGLLLCWAKNSIGLQAEPCVFSLAPAGPPDPARNCRLLNVSGRALDIHCLAGHDGGSPQKVVLEVHDVALHSLVRNLTTQPVINGEDEEDNNLLVTFRPRDLVPGREYLLVIYSHNSKGRSEPLVLRTRMPVSPESHPRTERKGIVCLSIPSKPKELG</sequence>
<dbReference type="PANTHER" id="PTHR23278:SF19">
    <property type="entry name" value="OBSCURIN"/>
    <property type="match status" value="1"/>
</dbReference>
<accession>A0ABY6K783</accession>
<protein>
    <recommendedName>
        <fullName evidence="1">Ig-like domain-containing protein</fullName>
    </recommendedName>
</protein>
<dbReference type="InterPro" id="IPR007110">
    <property type="entry name" value="Ig-like_dom"/>
</dbReference>
<dbReference type="Pfam" id="PF13927">
    <property type="entry name" value="Ig_3"/>
    <property type="match status" value="1"/>
</dbReference>
<dbReference type="SUPFAM" id="SSF49265">
    <property type="entry name" value="Fibronectin type III"/>
    <property type="match status" value="1"/>
</dbReference>
<dbReference type="PROSITE" id="PS50835">
    <property type="entry name" value="IG_LIKE"/>
    <property type="match status" value="2"/>
</dbReference>
<dbReference type="SUPFAM" id="SSF48726">
    <property type="entry name" value="Immunoglobulin"/>
    <property type="match status" value="2"/>
</dbReference>
<dbReference type="Gene3D" id="2.60.40.10">
    <property type="entry name" value="Immunoglobulins"/>
    <property type="match status" value="2"/>
</dbReference>
<feature type="domain" description="Ig-like" evidence="1">
    <location>
        <begin position="12"/>
        <end position="102"/>
    </location>
</feature>
<evidence type="ECO:0000313" key="2">
    <source>
        <dbReference type="EMBL" id="UYV64623.1"/>
    </source>
</evidence>
<dbReference type="PANTHER" id="PTHR23278">
    <property type="entry name" value="SIDESTEP PROTEIN"/>
    <property type="match status" value="1"/>
</dbReference>
<dbReference type="InterPro" id="IPR013783">
    <property type="entry name" value="Ig-like_fold"/>
</dbReference>
<dbReference type="SMART" id="SM00409">
    <property type="entry name" value="IG"/>
    <property type="match status" value="1"/>
</dbReference>
<keyword evidence="3" id="KW-1185">Reference proteome</keyword>
<dbReference type="InterPro" id="IPR003598">
    <property type="entry name" value="Ig_sub2"/>
</dbReference>
<organism evidence="2 3">
    <name type="scientific">Cordylochernes scorpioides</name>
    <dbReference type="NCBI Taxonomy" id="51811"/>
    <lineage>
        <taxon>Eukaryota</taxon>
        <taxon>Metazoa</taxon>
        <taxon>Ecdysozoa</taxon>
        <taxon>Arthropoda</taxon>
        <taxon>Chelicerata</taxon>
        <taxon>Arachnida</taxon>
        <taxon>Pseudoscorpiones</taxon>
        <taxon>Cheliferoidea</taxon>
        <taxon>Chernetidae</taxon>
        <taxon>Cordylochernes</taxon>
    </lineage>
</organism>
<dbReference type="InterPro" id="IPR036179">
    <property type="entry name" value="Ig-like_dom_sf"/>
</dbReference>
<dbReference type="SMART" id="SM00408">
    <property type="entry name" value="IGc2"/>
    <property type="match status" value="1"/>
</dbReference>
<evidence type="ECO:0000259" key="1">
    <source>
        <dbReference type="PROSITE" id="PS50835"/>
    </source>
</evidence>